<dbReference type="eggNOG" id="ENOG502RPSM">
    <property type="taxonomic scope" value="Eukaryota"/>
</dbReference>
<gene>
    <name evidence="2" type="ORF">TSTA_083000</name>
</gene>
<evidence type="ECO:0000313" key="3">
    <source>
        <dbReference type="Proteomes" id="UP000001745"/>
    </source>
</evidence>
<organism evidence="2 3">
    <name type="scientific">Talaromyces stipitatus (strain ATCC 10500 / CBS 375.48 / QM 6759 / NRRL 1006)</name>
    <name type="common">Penicillium stipitatum</name>
    <dbReference type="NCBI Taxonomy" id="441959"/>
    <lineage>
        <taxon>Eukaryota</taxon>
        <taxon>Fungi</taxon>
        <taxon>Dikarya</taxon>
        <taxon>Ascomycota</taxon>
        <taxon>Pezizomycotina</taxon>
        <taxon>Eurotiomycetes</taxon>
        <taxon>Eurotiomycetidae</taxon>
        <taxon>Eurotiales</taxon>
        <taxon>Trichocomaceae</taxon>
        <taxon>Talaromyces</taxon>
        <taxon>Talaromyces sect. Talaromyces</taxon>
    </lineage>
</organism>
<dbReference type="Proteomes" id="UP000001745">
    <property type="component" value="Unassembled WGS sequence"/>
</dbReference>
<dbReference type="EMBL" id="EQ962653">
    <property type="protein sequence ID" value="EED21067.1"/>
    <property type="molecule type" value="Genomic_DNA"/>
</dbReference>
<name>B8LZ23_TALSN</name>
<dbReference type="HOGENOM" id="CLU_1289705_0_0_1"/>
<reference evidence="3" key="1">
    <citation type="journal article" date="2015" name="Genome Announc.">
        <title>Genome sequence of the AIDS-associated pathogen Penicillium marneffei (ATCC18224) and its near taxonomic relative Talaromyces stipitatus (ATCC10500).</title>
        <authorList>
            <person name="Nierman W.C."/>
            <person name="Fedorova-Abrams N.D."/>
            <person name="Andrianopoulos A."/>
        </authorList>
    </citation>
    <scope>NUCLEOTIDE SEQUENCE [LARGE SCALE GENOMIC DNA]</scope>
    <source>
        <strain evidence="3">ATCC 10500 / CBS 375.48 / QM 6759 / NRRL 1006</strain>
    </source>
</reference>
<accession>B8LZ23</accession>
<evidence type="ECO:0000313" key="2">
    <source>
        <dbReference type="EMBL" id="EED21067.1"/>
    </source>
</evidence>
<dbReference type="OrthoDB" id="4521286at2759"/>
<keyword evidence="1" id="KW-0175">Coiled coil</keyword>
<evidence type="ECO:0000256" key="1">
    <source>
        <dbReference type="SAM" id="Coils"/>
    </source>
</evidence>
<sequence length="214" mass="25241">MSGNQGSFSLFQEILADQTQEINDLRQYITNQEQQLNTMKERLMRIRIAVLMNESVLRPFFRVPPRQRDPSYYPVIDMDLEAIEWMQANNIGGQQNAIRRFEAIYGMNLRKCKILVRTAPEEIVEAMNQRAELHYSPCYRRSLRDNSKIKRMKLICSEIIKLWEDCQSAAYPSDQIMVKRSNLERLLNEFWDGQGKKTEWFGKRKVNLSGNKVV</sequence>
<feature type="coiled-coil region" evidence="1">
    <location>
        <begin position="15"/>
        <end position="49"/>
    </location>
</feature>
<protein>
    <submittedName>
        <fullName evidence="2">Uncharacterized protein</fullName>
    </submittedName>
</protein>
<dbReference type="PhylomeDB" id="B8LZ23"/>
<dbReference type="VEuPathDB" id="FungiDB:TSTA_083000"/>
<dbReference type="AlphaFoldDB" id="B8LZ23"/>
<proteinExistence type="predicted"/>
<dbReference type="RefSeq" id="XP_002478030.1">
    <property type="nucleotide sequence ID" value="XM_002477985.1"/>
</dbReference>
<dbReference type="GeneID" id="8105178"/>
<keyword evidence="3" id="KW-1185">Reference proteome</keyword>
<dbReference type="InParanoid" id="B8LZ23"/>